<evidence type="ECO:0000313" key="1">
    <source>
        <dbReference type="EMBL" id="AHC54772.1"/>
    </source>
</evidence>
<gene>
    <name evidence="1" type="ORF">TNS_ORF54</name>
</gene>
<reference evidence="1 2" key="1">
    <citation type="journal article" date="2014" name="Arch. Virol.">
        <title>Complete genome sequence of Tunisvirus, a new member of the proposed family Marseilleviridae.</title>
        <authorList>
            <person name="Aherfi S."/>
            <person name="Boughalmi M."/>
            <person name="Pagnier I."/>
            <person name="Fournous G."/>
            <person name="La Scola B."/>
            <person name="Raoult D."/>
            <person name="Colson P."/>
        </authorList>
    </citation>
    <scope>NUCLEOTIDE SEQUENCE [LARGE SCALE GENOMIC DNA]</scope>
    <source>
        <strain evidence="1 2">U484</strain>
    </source>
</reference>
<protein>
    <submittedName>
        <fullName evidence="1">Uncharacterized protein</fullName>
    </submittedName>
</protein>
<organism evidence="1 2">
    <name type="scientific">Tunisvirus fontaine2</name>
    <dbReference type="NCBI Taxonomy" id="1421067"/>
    <lineage>
        <taxon>Viruses</taxon>
        <taxon>Varidnaviria</taxon>
        <taxon>Bamfordvirae</taxon>
        <taxon>Nucleocytoviricota</taxon>
        <taxon>Megaviricetes</taxon>
        <taxon>Pimascovirales</taxon>
        <taxon>Pimascovirales incertae sedis</taxon>
        <taxon>Marseilleviridae</taxon>
        <taxon>Losannavirus</taxon>
        <taxon>Losannavirus tunisense</taxon>
    </lineage>
</organism>
<accession>V9SG90</accession>
<dbReference type="EMBL" id="KF483846">
    <property type="protein sequence ID" value="AHC54772.1"/>
    <property type="molecule type" value="Genomic_DNA"/>
</dbReference>
<sequence>MQTYFWMNIKRHSLILKIFKMQNPLFEECEEKTRVVYGGKTLWKNPESFTYTKSFLLPSGEKHGVHKVSRTFLKFDDTIVETSEWNRGRLSGNWEAVNLKGERLFGKFENGKAEGEFVLEGDKRMTLIFQRGFLKSWKFEGGITINFRWKKKKMFLRQREDVQKFRVSLPRKRKKKENEKVGNLLLFCLSLYGRTLLNKKHEPFVVGFEDEVFRVPCFPEELCIEELLPKQRWHDTIFCRPNGFP</sequence>
<proteinExistence type="predicted"/>
<keyword evidence="2" id="KW-1185">Reference proteome</keyword>
<dbReference type="Proteomes" id="UP000232615">
    <property type="component" value="Segment"/>
</dbReference>
<evidence type="ECO:0000313" key="2">
    <source>
        <dbReference type="Proteomes" id="UP000232615"/>
    </source>
</evidence>
<name>V9SG90_9VIRU</name>